<comment type="caution">
    <text evidence="1">The sequence shown here is derived from an EMBL/GenBank/DDBJ whole genome shotgun (WGS) entry which is preliminary data.</text>
</comment>
<gene>
    <name evidence="1" type="ORF">NDU88_006951</name>
</gene>
<organism evidence="1 2">
    <name type="scientific">Pleurodeles waltl</name>
    <name type="common">Iberian ribbed newt</name>
    <dbReference type="NCBI Taxonomy" id="8319"/>
    <lineage>
        <taxon>Eukaryota</taxon>
        <taxon>Metazoa</taxon>
        <taxon>Chordata</taxon>
        <taxon>Craniata</taxon>
        <taxon>Vertebrata</taxon>
        <taxon>Euteleostomi</taxon>
        <taxon>Amphibia</taxon>
        <taxon>Batrachia</taxon>
        <taxon>Caudata</taxon>
        <taxon>Salamandroidea</taxon>
        <taxon>Salamandridae</taxon>
        <taxon>Pleurodelinae</taxon>
        <taxon>Pleurodeles</taxon>
    </lineage>
</organism>
<name>A0AAV7MEJ0_PLEWA</name>
<evidence type="ECO:0000313" key="1">
    <source>
        <dbReference type="EMBL" id="KAJ1101887.1"/>
    </source>
</evidence>
<keyword evidence="2" id="KW-1185">Reference proteome</keyword>
<reference evidence="1" key="1">
    <citation type="journal article" date="2022" name="bioRxiv">
        <title>Sequencing and chromosome-scale assembly of the giantPleurodeles waltlgenome.</title>
        <authorList>
            <person name="Brown T."/>
            <person name="Elewa A."/>
            <person name="Iarovenko S."/>
            <person name="Subramanian E."/>
            <person name="Araus A.J."/>
            <person name="Petzold A."/>
            <person name="Susuki M."/>
            <person name="Suzuki K.-i.T."/>
            <person name="Hayashi T."/>
            <person name="Toyoda A."/>
            <person name="Oliveira C."/>
            <person name="Osipova E."/>
            <person name="Leigh N.D."/>
            <person name="Simon A."/>
            <person name="Yun M.H."/>
        </authorList>
    </citation>
    <scope>NUCLEOTIDE SEQUENCE</scope>
    <source>
        <strain evidence="1">20211129_DDA</strain>
        <tissue evidence="1">Liver</tissue>
    </source>
</reference>
<proteinExistence type="predicted"/>
<dbReference type="Proteomes" id="UP001066276">
    <property type="component" value="Chromosome 10"/>
</dbReference>
<sequence length="84" mass="9371">MFVPNEIVLPFIQFLQDAGLDAPTHCYVHVCGMTSSRGATTGLKTPLDQLEVMEPGLLPKRKTVETKEGQLYYLGLRPTCTKQF</sequence>
<evidence type="ECO:0000313" key="2">
    <source>
        <dbReference type="Proteomes" id="UP001066276"/>
    </source>
</evidence>
<dbReference type="EMBL" id="JANPWB010000014">
    <property type="protein sequence ID" value="KAJ1101887.1"/>
    <property type="molecule type" value="Genomic_DNA"/>
</dbReference>
<protein>
    <submittedName>
        <fullName evidence="1">Uncharacterized protein</fullName>
    </submittedName>
</protein>
<dbReference type="AlphaFoldDB" id="A0AAV7MEJ0"/>
<accession>A0AAV7MEJ0</accession>